<keyword evidence="7 14" id="KW-0375">Hydrogen ion transport</keyword>
<dbReference type="InterPro" id="IPR002146">
    <property type="entry name" value="ATP_synth_b/b'su_bac/chlpt"/>
</dbReference>
<sequence>MTIAALWVGPESFGPLRIEVWSLLVGGLCFAVFALLIGKWLLPRINEVLEKREAATTGRFEHAEALQVEADEVRAQYEAVLADARHEANRIRQEATEEGTALITAARSEATAERDAMVAEAHTQIAAEREAAEAALRPNVNLLAEELAGRILGEPVSAQAKRS</sequence>
<dbReference type="GO" id="GO:0045259">
    <property type="term" value="C:proton-transporting ATP synthase complex"/>
    <property type="evidence" value="ECO:0007669"/>
    <property type="project" value="UniProtKB-KW"/>
</dbReference>
<organism evidence="17 18">
    <name type="scientific">Streptomyces coryli</name>
    <dbReference type="NCBI Taxonomy" id="1128680"/>
    <lineage>
        <taxon>Bacteria</taxon>
        <taxon>Bacillati</taxon>
        <taxon>Actinomycetota</taxon>
        <taxon>Actinomycetes</taxon>
        <taxon>Kitasatosporales</taxon>
        <taxon>Streptomycetaceae</taxon>
        <taxon>Streptomyces</taxon>
    </lineage>
</organism>
<dbReference type="PANTHER" id="PTHR33445">
    <property type="entry name" value="ATP SYNTHASE SUBUNIT B', CHLOROPLASTIC"/>
    <property type="match status" value="1"/>
</dbReference>
<comment type="caution">
    <text evidence="17">The sequence shown here is derived from an EMBL/GenBank/DDBJ whole genome shotgun (WGS) entry which is preliminary data.</text>
</comment>
<evidence type="ECO:0000313" key="17">
    <source>
        <dbReference type="EMBL" id="NGN66847.1"/>
    </source>
</evidence>
<keyword evidence="5 14" id="KW-0138">CF(0)</keyword>
<dbReference type="AlphaFoldDB" id="A0A6G4U6C4"/>
<dbReference type="Proteomes" id="UP000481583">
    <property type="component" value="Unassembled WGS sequence"/>
</dbReference>
<evidence type="ECO:0000256" key="1">
    <source>
        <dbReference type="ARBA" id="ARBA00004162"/>
    </source>
</evidence>
<gene>
    <name evidence="14 17" type="primary">atpF</name>
    <name evidence="17" type="ORF">G5C51_23440</name>
</gene>
<accession>A0A6G4U6C4</accession>
<dbReference type="CDD" id="cd06503">
    <property type="entry name" value="ATP-synt_Fo_b"/>
    <property type="match status" value="1"/>
</dbReference>
<keyword evidence="9 14" id="KW-0406">Ion transport</keyword>
<evidence type="ECO:0000256" key="2">
    <source>
        <dbReference type="ARBA" id="ARBA00005513"/>
    </source>
</evidence>
<evidence type="ECO:0000256" key="5">
    <source>
        <dbReference type="ARBA" id="ARBA00022547"/>
    </source>
</evidence>
<evidence type="ECO:0000256" key="4">
    <source>
        <dbReference type="ARBA" id="ARBA00022475"/>
    </source>
</evidence>
<keyword evidence="11 14" id="KW-0066">ATP synthesis</keyword>
<dbReference type="PANTHER" id="PTHR33445:SF1">
    <property type="entry name" value="ATP SYNTHASE SUBUNIT B"/>
    <property type="match status" value="1"/>
</dbReference>
<dbReference type="InterPro" id="IPR050059">
    <property type="entry name" value="ATP_synthase_B_chain"/>
</dbReference>
<evidence type="ECO:0000256" key="14">
    <source>
        <dbReference type="HAMAP-Rule" id="MF_01398"/>
    </source>
</evidence>
<evidence type="ECO:0000256" key="12">
    <source>
        <dbReference type="ARBA" id="ARBA00025198"/>
    </source>
</evidence>
<dbReference type="NCBIfam" id="TIGR01144">
    <property type="entry name" value="ATP_synt_b"/>
    <property type="match status" value="1"/>
</dbReference>
<keyword evidence="8 14" id="KW-1133">Transmembrane helix</keyword>
<proteinExistence type="inferred from homology"/>
<keyword evidence="10 14" id="KW-0472">Membrane</keyword>
<dbReference type="SUPFAM" id="SSF81573">
    <property type="entry name" value="F1F0 ATP synthase subunit B, membrane domain"/>
    <property type="match status" value="1"/>
</dbReference>
<evidence type="ECO:0000313" key="18">
    <source>
        <dbReference type="Proteomes" id="UP000481583"/>
    </source>
</evidence>
<evidence type="ECO:0000256" key="13">
    <source>
        <dbReference type="ARBA" id="ARBA00025830"/>
    </source>
</evidence>
<dbReference type="InterPro" id="IPR005864">
    <property type="entry name" value="ATP_synth_F0_bsu_bac"/>
</dbReference>
<dbReference type="Pfam" id="PF00430">
    <property type="entry name" value="ATP-synt_B"/>
    <property type="match status" value="1"/>
</dbReference>
<evidence type="ECO:0000256" key="11">
    <source>
        <dbReference type="ARBA" id="ARBA00023310"/>
    </source>
</evidence>
<keyword evidence="3 14" id="KW-0813">Transport</keyword>
<reference evidence="17 18" key="1">
    <citation type="submission" date="2020-02" db="EMBL/GenBank/DDBJ databases">
        <title>Whole-genome analyses of novel actinobacteria.</title>
        <authorList>
            <person name="Sahin N."/>
        </authorList>
    </citation>
    <scope>NUCLEOTIDE SEQUENCE [LARGE SCALE GENOMIC DNA]</scope>
    <source>
        <strain evidence="17 18">A7024</strain>
    </source>
</reference>
<comment type="function">
    <text evidence="14">Component of the F(0) channel, it forms part of the peripheral stalk, linking F(1) to F(0).</text>
</comment>
<name>A0A6G4U6C4_9ACTN</name>
<evidence type="ECO:0000256" key="3">
    <source>
        <dbReference type="ARBA" id="ARBA00022448"/>
    </source>
</evidence>
<feature type="coiled-coil region" evidence="16">
    <location>
        <begin position="63"/>
        <end position="94"/>
    </location>
</feature>
<keyword evidence="16" id="KW-0175">Coiled coil</keyword>
<dbReference type="RefSeq" id="WP_165240155.1">
    <property type="nucleotide sequence ID" value="NZ_JAAKZV010000113.1"/>
</dbReference>
<evidence type="ECO:0000256" key="7">
    <source>
        <dbReference type="ARBA" id="ARBA00022781"/>
    </source>
</evidence>
<dbReference type="HAMAP" id="MF_01398">
    <property type="entry name" value="ATP_synth_b_bprime"/>
    <property type="match status" value="1"/>
</dbReference>
<keyword evidence="4 14" id="KW-1003">Cell membrane</keyword>
<dbReference type="GO" id="GO:0046933">
    <property type="term" value="F:proton-transporting ATP synthase activity, rotational mechanism"/>
    <property type="evidence" value="ECO:0007669"/>
    <property type="project" value="UniProtKB-UniRule"/>
</dbReference>
<evidence type="ECO:0000256" key="6">
    <source>
        <dbReference type="ARBA" id="ARBA00022692"/>
    </source>
</evidence>
<evidence type="ECO:0000256" key="16">
    <source>
        <dbReference type="SAM" id="Coils"/>
    </source>
</evidence>
<dbReference type="InterPro" id="IPR028987">
    <property type="entry name" value="ATP_synth_B-like_membr_sf"/>
</dbReference>
<evidence type="ECO:0000256" key="9">
    <source>
        <dbReference type="ARBA" id="ARBA00023065"/>
    </source>
</evidence>
<keyword evidence="18" id="KW-1185">Reference proteome</keyword>
<protein>
    <recommendedName>
        <fullName evidence="14">ATP synthase subunit b</fullName>
    </recommendedName>
    <alternativeName>
        <fullName evidence="14">ATP synthase F(0) sector subunit b</fullName>
    </alternativeName>
    <alternativeName>
        <fullName evidence="14">ATPase subunit I</fullName>
    </alternativeName>
    <alternativeName>
        <fullName evidence="14">F-type ATPase subunit b</fullName>
        <shortName evidence="14">F-ATPase subunit b</shortName>
    </alternativeName>
</protein>
<dbReference type="Gene3D" id="1.20.5.620">
    <property type="entry name" value="F1F0 ATP synthase subunit B, membrane domain"/>
    <property type="match status" value="1"/>
</dbReference>
<keyword evidence="6 14" id="KW-0812">Transmembrane</keyword>
<evidence type="ECO:0000256" key="15">
    <source>
        <dbReference type="RuleBase" id="RU003848"/>
    </source>
</evidence>
<dbReference type="GO" id="GO:0046961">
    <property type="term" value="F:proton-transporting ATPase activity, rotational mechanism"/>
    <property type="evidence" value="ECO:0007669"/>
    <property type="project" value="TreeGrafter"/>
</dbReference>
<evidence type="ECO:0000256" key="8">
    <source>
        <dbReference type="ARBA" id="ARBA00022989"/>
    </source>
</evidence>
<comment type="similarity">
    <text evidence="2 14 15">Belongs to the ATPase B chain family.</text>
</comment>
<feature type="transmembrane region" description="Helical" evidence="14">
    <location>
        <begin position="20"/>
        <end position="42"/>
    </location>
</feature>
<comment type="subunit">
    <text evidence="13 14">F-type ATPases have 2 components, F(1) - the catalytic core - and F(0) - the membrane proton channel. F(1) has five subunits: alpha(3), beta(3), gamma(1), delta(1), epsilon(1). F(0) has three main subunits: a(1), b(2) and c(10-14). The alpha and beta chains form an alternating ring which encloses part of the gamma chain. F(1) is attached to F(0) by a central stalk formed by the gamma and epsilon chains, while a peripheral stalk is formed by the delta and b chains.</text>
</comment>
<evidence type="ECO:0000256" key="10">
    <source>
        <dbReference type="ARBA" id="ARBA00023136"/>
    </source>
</evidence>
<dbReference type="GO" id="GO:0005886">
    <property type="term" value="C:plasma membrane"/>
    <property type="evidence" value="ECO:0007669"/>
    <property type="project" value="UniProtKB-SubCell"/>
</dbReference>
<comment type="subcellular location">
    <subcellularLocation>
        <location evidence="1 14">Cell membrane</location>
        <topology evidence="1 14">Single-pass membrane protein</topology>
    </subcellularLocation>
</comment>
<dbReference type="EMBL" id="JAAKZV010000113">
    <property type="protein sequence ID" value="NGN66847.1"/>
    <property type="molecule type" value="Genomic_DNA"/>
</dbReference>
<comment type="function">
    <text evidence="12 14">F(1)F(0) ATP synthase produces ATP from ADP in the presence of a proton or sodium gradient. F-type ATPases consist of two structural domains, F(1) containing the extramembraneous catalytic core and F(0) containing the membrane proton channel, linked together by a central stalk and a peripheral stalk. During catalysis, ATP synthesis in the catalytic domain of F(1) is coupled via a rotary mechanism of the central stalk subunits to proton translocation.</text>
</comment>